<evidence type="ECO:0000313" key="3">
    <source>
        <dbReference type="WBParaSite" id="PgR052_g047_t01"/>
    </source>
</evidence>
<keyword evidence="1" id="KW-0812">Transmembrane</keyword>
<feature type="transmembrane region" description="Helical" evidence="1">
    <location>
        <begin position="54"/>
        <end position="74"/>
    </location>
</feature>
<evidence type="ECO:0000256" key="1">
    <source>
        <dbReference type="SAM" id="Phobius"/>
    </source>
</evidence>
<dbReference type="AlphaFoldDB" id="A0A915BS34"/>
<reference evidence="3" key="1">
    <citation type="submission" date="2022-11" db="UniProtKB">
        <authorList>
            <consortium name="WormBaseParasite"/>
        </authorList>
    </citation>
    <scope>IDENTIFICATION</scope>
</reference>
<organism evidence="2 3">
    <name type="scientific">Parascaris univalens</name>
    <name type="common">Nematode worm</name>
    <dbReference type="NCBI Taxonomy" id="6257"/>
    <lineage>
        <taxon>Eukaryota</taxon>
        <taxon>Metazoa</taxon>
        <taxon>Ecdysozoa</taxon>
        <taxon>Nematoda</taxon>
        <taxon>Chromadorea</taxon>
        <taxon>Rhabditida</taxon>
        <taxon>Spirurina</taxon>
        <taxon>Ascaridomorpha</taxon>
        <taxon>Ascaridoidea</taxon>
        <taxon>Ascarididae</taxon>
        <taxon>Parascaris</taxon>
    </lineage>
</organism>
<dbReference type="WBParaSite" id="PgR052_g047_t01">
    <property type="protein sequence ID" value="PgR052_g047_t01"/>
    <property type="gene ID" value="PgR052_g047"/>
</dbReference>
<sequence>MSALRAWCCRVRFVRALLLRACVFAVRAIVCCGALRVLLCAGVLLRCGVVVRRVLRACCVPFACVMLLVCVVHVFVRVAFAVLLACDAMLCVVRGAVVRNVRAWRGVPCVLRAGAAACGCVGSRCL</sequence>
<feature type="transmembrane region" description="Helical" evidence="1">
    <location>
        <begin position="24"/>
        <end position="45"/>
    </location>
</feature>
<proteinExistence type="predicted"/>
<evidence type="ECO:0000313" key="2">
    <source>
        <dbReference type="Proteomes" id="UP000887569"/>
    </source>
</evidence>
<accession>A0A915BS34</accession>
<protein>
    <submittedName>
        <fullName evidence="3">Uncharacterized protein</fullName>
    </submittedName>
</protein>
<keyword evidence="1" id="KW-0472">Membrane</keyword>
<dbReference type="Proteomes" id="UP000887569">
    <property type="component" value="Unplaced"/>
</dbReference>
<keyword evidence="2" id="KW-1185">Reference proteome</keyword>
<keyword evidence="1" id="KW-1133">Transmembrane helix</keyword>
<name>A0A915BS34_PARUN</name>